<dbReference type="PANTHER" id="PTHR31280:SF3">
    <property type="entry name" value="DNA TOPOISOMERASE 4 SUBUNIT B (DUF810)"/>
    <property type="match status" value="1"/>
</dbReference>
<dbReference type="InterPro" id="IPR008528">
    <property type="entry name" value="unc-13_homologue"/>
</dbReference>
<evidence type="ECO:0000313" key="4">
    <source>
        <dbReference type="RefSeq" id="XP_039142226.1"/>
    </source>
</evidence>
<organism evidence="3 4">
    <name type="scientific">Dioscorea cayennensis subsp. rotundata</name>
    <name type="common">White Guinea yam</name>
    <name type="synonym">Dioscorea rotundata</name>
    <dbReference type="NCBI Taxonomy" id="55577"/>
    <lineage>
        <taxon>Eukaryota</taxon>
        <taxon>Viridiplantae</taxon>
        <taxon>Streptophyta</taxon>
        <taxon>Embryophyta</taxon>
        <taxon>Tracheophyta</taxon>
        <taxon>Spermatophyta</taxon>
        <taxon>Magnoliopsida</taxon>
        <taxon>Liliopsida</taxon>
        <taxon>Dioscoreales</taxon>
        <taxon>Dioscoreaceae</taxon>
        <taxon>Dioscorea</taxon>
    </lineage>
</organism>
<dbReference type="InterPro" id="IPR057984">
    <property type="entry name" value="PATROL1_C"/>
</dbReference>
<accession>A0AB40CQB0</accession>
<keyword evidence="3" id="KW-1185">Reference proteome</keyword>
<feature type="compositionally biased region" description="Polar residues" evidence="1">
    <location>
        <begin position="68"/>
        <end position="81"/>
    </location>
</feature>
<gene>
    <name evidence="4" type="primary">LOC120279368</name>
</gene>
<dbReference type="Proteomes" id="UP001515500">
    <property type="component" value="Chromosome 16"/>
</dbReference>
<dbReference type="Pfam" id="PF25761">
    <property type="entry name" value="TPR_PATROL1"/>
    <property type="match status" value="1"/>
</dbReference>
<dbReference type="AlphaFoldDB" id="A0AB40CQB0"/>
<dbReference type="GeneID" id="120279368"/>
<dbReference type="PANTHER" id="PTHR31280">
    <property type="entry name" value="PROTEIN UNC-13 HOMOLOG"/>
    <property type="match status" value="1"/>
</dbReference>
<feature type="region of interest" description="Disordered" evidence="1">
    <location>
        <begin position="62"/>
        <end position="89"/>
    </location>
</feature>
<evidence type="ECO:0000313" key="3">
    <source>
        <dbReference type="Proteomes" id="UP001515500"/>
    </source>
</evidence>
<evidence type="ECO:0000256" key="1">
    <source>
        <dbReference type="SAM" id="MobiDB-lite"/>
    </source>
</evidence>
<reference evidence="4" key="1">
    <citation type="submission" date="2025-08" db="UniProtKB">
        <authorList>
            <consortium name="RefSeq"/>
        </authorList>
    </citation>
    <scope>IDENTIFICATION</scope>
</reference>
<feature type="domain" description="PATROL1-like C-terminal" evidence="2">
    <location>
        <begin position="2"/>
        <end position="62"/>
    </location>
</feature>
<name>A0AB40CQB0_DIOCR</name>
<protein>
    <submittedName>
        <fullName evidence="4">Protein unc-13 homolog</fullName>
    </submittedName>
</protein>
<sequence>MKTETIIEMLRNVSEQVSDLPYHNNRRTRSAKDTYTLLRILCHKKDKDASKYLKLHYQLPKSSDYDDSLTTNETASKSPLSNRCFPKKH</sequence>
<dbReference type="RefSeq" id="XP_039142226.1">
    <property type="nucleotide sequence ID" value="XM_039286292.1"/>
</dbReference>
<evidence type="ECO:0000259" key="2">
    <source>
        <dbReference type="Pfam" id="PF25761"/>
    </source>
</evidence>
<proteinExistence type="predicted"/>